<evidence type="ECO:0000256" key="2">
    <source>
        <dbReference type="ARBA" id="ARBA00022795"/>
    </source>
</evidence>
<reference evidence="6 7" key="1">
    <citation type="submission" date="2021-08" db="EMBL/GenBank/DDBJ databases">
        <title>Complete genome sequence of the strain Aneurinibacillus thermoaerophilus CCM 8960.</title>
        <authorList>
            <person name="Musilova J."/>
            <person name="Kourilova X."/>
            <person name="Pernicova I."/>
            <person name="Bezdicek M."/>
            <person name="Lengerova M."/>
            <person name="Obruca S."/>
            <person name="Sedlar K."/>
        </authorList>
    </citation>
    <scope>NUCLEOTIDE SEQUENCE [LARGE SCALE GENOMIC DNA]</scope>
    <source>
        <strain evidence="6 7">CCM 8960</strain>
    </source>
</reference>
<dbReference type="HAMAP" id="MF_01185">
    <property type="entry name" value="FliW"/>
    <property type="match status" value="1"/>
</dbReference>
<dbReference type="PANTHER" id="PTHR39190:SF1">
    <property type="entry name" value="FLAGELLAR ASSEMBLY FACTOR FLIW"/>
    <property type="match status" value="1"/>
</dbReference>
<keyword evidence="6" id="KW-0969">Cilium</keyword>
<keyword evidence="6" id="KW-0966">Cell projection</keyword>
<feature type="region of interest" description="Disordered" evidence="5">
    <location>
        <begin position="143"/>
        <end position="163"/>
    </location>
</feature>
<dbReference type="InterPro" id="IPR024046">
    <property type="entry name" value="Flagellar_assmbl_FliW_dom_sf"/>
</dbReference>
<evidence type="ECO:0000313" key="7">
    <source>
        <dbReference type="Proteomes" id="UP000826616"/>
    </source>
</evidence>
<evidence type="ECO:0000256" key="5">
    <source>
        <dbReference type="SAM" id="MobiDB-lite"/>
    </source>
</evidence>
<comment type="subunit">
    <text evidence="4">Interacts with translational regulator CsrA and flagellin(s).</text>
</comment>
<dbReference type="PANTHER" id="PTHR39190">
    <property type="entry name" value="FLAGELLAR ASSEMBLY FACTOR FLIW"/>
    <property type="match status" value="1"/>
</dbReference>
<dbReference type="EMBL" id="CP080764">
    <property type="protein sequence ID" value="QYY42511.1"/>
    <property type="molecule type" value="Genomic_DNA"/>
</dbReference>
<keyword evidence="2 4" id="KW-1005">Bacterial flagellum biogenesis</keyword>
<comment type="function">
    <text evidence="4">Acts as an anti-CsrA protein, binds CsrA and prevents it from repressing translation of its target genes, one of which is flagellin. Binds to flagellin and participates in the assembly of the flagellum.</text>
</comment>
<keyword evidence="3 4" id="KW-0810">Translation regulation</keyword>
<comment type="similarity">
    <text evidence="4">Belongs to the FliW family.</text>
</comment>
<dbReference type="Pfam" id="PF02623">
    <property type="entry name" value="FliW"/>
    <property type="match status" value="1"/>
</dbReference>
<dbReference type="Proteomes" id="UP000826616">
    <property type="component" value="Chromosome"/>
</dbReference>
<gene>
    <name evidence="4" type="primary">fliW</name>
    <name evidence="6" type="ORF">K3F53_17000</name>
</gene>
<dbReference type="InterPro" id="IPR003775">
    <property type="entry name" value="Flagellar_assembly_factor_FliW"/>
</dbReference>
<keyword evidence="6" id="KW-0282">Flagellum</keyword>
<dbReference type="Gene3D" id="2.30.290.10">
    <property type="entry name" value="BH3618-like"/>
    <property type="match status" value="1"/>
</dbReference>
<protein>
    <recommendedName>
        <fullName evidence="4">Flagellar assembly factor FliW</fullName>
    </recommendedName>
</protein>
<keyword evidence="4" id="KW-0143">Chaperone</keyword>
<dbReference type="RefSeq" id="WP_220559154.1">
    <property type="nucleotide sequence ID" value="NZ_CP080764.1"/>
</dbReference>
<accession>A0ABX8Y9Y6</accession>
<proteinExistence type="inferred from homology"/>
<evidence type="ECO:0000256" key="4">
    <source>
        <dbReference type="HAMAP-Rule" id="MF_01185"/>
    </source>
</evidence>
<organism evidence="6 7">
    <name type="scientific">Aneurinibacillus thermoaerophilus</name>
    <dbReference type="NCBI Taxonomy" id="143495"/>
    <lineage>
        <taxon>Bacteria</taxon>
        <taxon>Bacillati</taxon>
        <taxon>Bacillota</taxon>
        <taxon>Bacilli</taxon>
        <taxon>Bacillales</taxon>
        <taxon>Paenibacillaceae</taxon>
        <taxon>Aneurinibacillus group</taxon>
        <taxon>Aneurinibacillus</taxon>
    </lineage>
</organism>
<evidence type="ECO:0000256" key="3">
    <source>
        <dbReference type="ARBA" id="ARBA00022845"/>
    </source>
</evidence>
<feature type="compositionally biased region" description="Basic and acidic residues" evidence="5">
    <location>
        <begin position="143"/>
        <end position="152"/>
    </location>
</feature>
<keyword evidence="1 4" id="KW-0963">Cytoplasm</keyword>
<evidence type="ECO:0000256" key="1">
    <source>
        <dbReference type="ARBA" id="ARBA00022490"/>
    </source>
</evidence>
<sequence length="163" mass="18683">MATKMISSLFGEFEYAAEEVYRFEHGLPGFPEEREFMFMKIEDSPFTVLHSIREDLYFFLIDPFPLFPDYEVTIPDPMLEELGIQDRNSVLCYCIVVLREPLADSTVNLLAPVIMNTVNRKGMQLVLENSSYSVRQPLFSHQGNKEYNDRKKGAAGRSEAAGQ</sequence>
<name>A0ABX8Y9Y6_ANETH</name>
<comment type="subcellular location">
    <subcellularLocation>
        <location evidence="4">Cytoplasm</location>
    </subcellularLocation>
</comment>
<evidence type="ECO:0000313" key="6">
    <source>
        <dbReference type="EMBL" id="QYY42511.1"/>
    </source>
</evidence>
<dbReference type="SUPFAM" id="SSF141457">
    <property type="entry name" value="BH3618-like"/>
    <property type="match status" value="1"/>
</dbReference>
<keyword evidence="7" id="KW-1185">Reference proteome</keyword>
<dbReference type="GeneID" id="97143080"/>